<dbReference type="InterPro" id="IPR016117">
    <property type="entry name" value="ArgJ-like_dom_sf"/>
</dbReference>
<dbReference type="GO" id="GO:0006526">
    <property type="term" value="P:L-arginine biosynthetic process"/>
    <property type="evidence" value="ECO:0007669"/>
    <property type="project" value="UniProtKB-KW"/>
</dbReference>
<dbReference type="GO" id="GO:0001510">
    <property type="term" value="P:RNA methylation"/>
    <property type="evidence" value="ECO:0007669"/>
    <property type="project" value="InterPro"/>
</dbReference>
<dbReference type="Proteomes" id="UP001372338">
    <property type="component" value="Unassembled WGS sequence"/>
</dbReference>
<dbReference type="InterPro" id="IPR023267">
    <property type="entry name" value="RCMT"/>
</dbReference>
<dbReference type="Pfam" id="PF01960">
    <property type="entry name" value="ArgJ"/>
    <property type="match status" value="1"/>
</dbReference>
<proteinExistence type="predicted"/>
<dbReference type="PANTHER" id="PTHR22808">
    <property type="entry name" value="NCL1 YEAST -RELATED NOL1/NOP2/FMU SUN DOMAIN-CONTAINING"/>
    <property type="match status" value="1"/>
</dbReference>
<gene>
    <name evidence="3" type="ORF">RIF29_20788</name>
</gene>
<keyword evidence="1" id="KW-0055">Arginine biosynthesis</keyword>
<protein>
    <submittedName>
        <fullName evidence="3">Uncharacterized protein</fullName>
    </submittedName>
</protein>
<evidence type="ECO:0000313" key="4">
    <source>
        <dbReference type="Proteomes" id="UP001372338"/>
    </source>
</evidence>
<dbReference type="SUPFAM" id="SSF56266">
    <property type="entry name" value="DmpA/ArgJ-like"/>
    <property type="match status" value="1"/>
</dbReference>
<dbReference type="GO" id="GO:0008173">
    <property type="term" value="F:RNA methyltransferase activity"/>
    <property type="evidence" value="ECO:0007669"/>
    <property type="project" value="InterPro"/>
</dbReference>
<keyword evidence="1" id="KW-0028">Amino-acid biosynthesis</keyword>
<accession>A0AAN9F3A0</accession>
<dbReference type="GO" id="GO:0004358">
    <property type="term" value="F:L-glutamate N-acetyltransferase activity, acting on acetyl-L-ornithine as donor"/>
    <property type="evidence" value="ECO:0007669"/>
    <property type="project" value="InterPro"/>
</dbReference>
<evidence type="ECO:0000313" key="3">
    <source>
        <dbReference type="EMBL" id="KAK7268101.1"/>
    </source>
</evidence>
<dbReference type="AlphaFoldDB" id="A0AAN9F3A0"/>
<comment type="caution">
    <text evidence="3">The sequence shown here is derived from an EMBL/GenBank/DDBJ whole genome shotgun (WGS) entry which is preliminary data.</text>
</comment>
<dbReference type="PANTHER" id="PTHR22808:SF1">
    <property type="entry name" value="RNA CYTOSINE-C(5)-METHYLTRANSFERASE NSUN2-RELATED"/>
    <property type="match status" value="1"/>
</dbReference>
<keyword evidence="2" id="KW-0511">Multifunctional enzyme</keyword>
<dbReference type="EMBL" id="JAYWIO010000004">
    <property type="protein sequence ID" value="KAK7268101.1"/>
    <property type="molecule type" value="Genomic_DNA"/>
</dbReference>
<sequence>MKPHRYRPGIVALWISSFFPGHVKYNISYLFSLLDSVVTETAIVACDIPEGYCNDLDVQRCNLLIYQTKRLCTANLIVTSHEAKHFPGCYLNRNHERMELDQYIGQLLFDHVLCGVLCSGDVTLRKAPDLWRKWNSGMGQGLHSLQARAVLINAGQANAATWLRLSYLQGEAGYQDVIDCVENLAKLLKLEPEDVLVESTGVIGQIIKKRLHNNNLHGFELRALSLIANSSSTTATVHKLRGRLVHMSADFARQVSLMLEENNGISGR</sequence>
<evidence type="ECO:0000256" key="1">
    <source>
        <dbReference type="ARBA" id="ARBA00022571"/>
    </source>
</evidence>
<organism evidence="3 4">
    <name type="scientific">Crotalaria pallida</name>
    <name type="common">Smooth rattlebox</name>
    <name type="synonym">Crotalaria striata</name>
    <dbReference type="NCBI Taxonomy" id="3830"/>
    <lineage>
        <taxon>Eukaryota</taxon>
        <taxon>Viridiplantae</taxon>
        <taxon>Streptophyta</taxon>
        <taxon>Embryophyta</taxon>
        <taxon>Tracheophyta</taxon>
        <taxon>Spermatophyta</taxon>
        <taxon>Magnoliopsida</taxon>
        <taxon>eudicotyledons</taxon>
        <taxon>Gunneridae</taxon>
        <taxon>Pentapetalae</taxon>
        <taxon>rosids</taxon>
        <taxon>fabids</taxon>
        <taxon>Fabales</taxon>
        <taxon>Fabaceae</taxon>
        <taxon>Papilionoideae</taxon>
        <taxon>50 kb inversion clade</taxon>
        <taxon>genistoids sensu lato</taxon>
        <taxon>core genistoids</taxon>
        <taxon>Crotalarieae</taxon>
        <taxon>Crotalaria</taxon>
    </lineage>
</organism>
<dbReference type="InterPro" id="IPR002813">
    <property type="entry name" value="Arg_biosynth_ArgJ"/>
</dbReference>
<dbReference type="Gene3D" id="3.40.50.150">
    <property type="entry name" value="Vaccinia Virus protein VP39"/>
    <property type="match status" value="1"/>
</dbReference>
<name>A0AAN9F3A0_CROPI</name>
<keyword evidence="4" id="KW-1185">Reference proteome</keyword>
<reference evidence="3 4" key="1">
    <citation type="submission" date="2024-01" db="EMBL/GenBank/DDBJ databases">
        <title>The genomes of 5 underutilized Papilionoideae crops provide insights into root nodulation and disease resistanc.</title>
        <authorList>
            <person name="Yuan L."/>
        </authorList>
    </citation>
    <scope>NUCLEOTIDE SEQUENCE [LARGE SCALE GENOMIC DNA]</scope>
    <source>
        <strain evidence="3">ZHUSHIDOU_FW_LH</strain>
        <tissue evidence="3">Leaf</tissue>
    </source>
</reference>
<dbReference type="InterPro" id="IPR029063">
    <property type="entry name" value="SAM-dependent_MTases_sf"/>
</dbReference>
<evidence type="ECO:0000256" key="2">
    <source>
        <dbReference type="ARBA" id="ARBA00023268"/>
    </source>
</evidence>